<feature type="binding site" evidence="9">
    <location>
        <position position="197"/>
    </location>
    <ligand>
        <name>2-oxoglutarate</name>
        <dbReference type="ChEBI" id="CHEBI:16810"/>
    </ligand>
</feature>
<evidence type="ECO:0000256" key="1">
    <source>
        <dbReference type="ARBA" id="ARBA00001954"/>
    </source>
</evidence>
<feature type="binding site" evidence="9">
    <location>
        <position position="110"/>
    </location>
    <ligand>
        <name>2-oxoglutarate</name>
        <dbReference type="ChEBI" id="CHEBI:16810"/>
    </ligand>
</feature>
<name>A0AAV5NTZ7_9VIBR</name>
<keyword evidence="3" id="KW-0227">DNA damage</keyword>
<feature type="binding site" evidence="9">
    <location>
        <begin position="73"/>
        <end position="75"/>
    </location>
    <ligand>
        <name>substrate</name>
    </ligand>
</feature>
<dbReference type="InterPro" id="IPR027450">
    <property type="entry name" value="AlkB-like"/>
</dbReference>
<keyword evidence="4" id="KW-0460">Magnesium</keyword>
<evidence type="ECO:0000256" key="3">
    <source>
        <dbReference type="ARBA" id="ARBA00022763"/>
    </source>
</evidence>
<dbReference type="AlphaFoldDB" id="A0AAV5NTZ7"/>
<organism evidence="11 12">
    <name type="scientific">Vibrio penaeicida</name>
    <dbReference type="NCBI Taxonomy" id="104609"/>
    <lineage>
        <taxon>Bacteria</taxon>
        <taxon>Pseudomonadati</taxon>
        <taxon>Pseudomonadota</taxon>
        <taxon>Gammaproteobacteria</taxon>
        <taxon>Vibrionales</taxon>
        <taxon>Vibrionaceae</taxon>
        <taxon>Vibrio</taxon>
    </lineage>
</organism>
<dbReference type="GO" id="GO:0008198">
    <property type="term" value="F:ferrous iron binding"/>
    <property type="evidence" value="ECO:0007669"/>
    <property type="project" value="TreeGrafter"/>
</dbReference>
<keyword evidence="12" id="KW-1185">Reference proteome</keyword>
<sequence>MQNYDLFEEETGKWLTFQNSLIYWDANFLTESYANSLFQKLTDTLPWQQESINMFGRKVLQPRLQAWHGNASYTYSGLTMHPHPWTEELRALEKRCAEISGQRFNSVLANMYRDGNDSMGWHQDSEPELGPHPIIASLSLGEPRRFVLKHKDSNEKQEFILGHGALLIMAGETQQYWYHAIPKTKKAVNTRINLTFRHVIEK</sequence>
<keyword evidence="2" id="KW-0479">Metal-binding</keyword>
<evidence type="ECO:0000256" key="9">
    <source>
        <dbReference type="PIRSR" id="PIRSR632852-1"/>
    </source>
</evidence>
<dbReference type="PANTHER" id="PTHR31573:SF1">
    <property type="entry name" value="DNA OXIDATIVE DEMETHYLASE ALKBH2"/>
    <property type="match status" value="1"/>
</dbReference>
<evidence type="ECO:0000259" key="10">
    <source>
        <dbReference type="PROSITE" id="PS51471"/>
    </source>
</evidence>
<dbReference type="Pfam" id="PF13532">
    <property type="entry name" value="2OG-FeII_Oxy_2"/>
    <property type="match status" value="1"/>
</dbReference>
<feature type="binding site" evidence="9">
    <location>
        <position position="122"/>
    </location>
    <ligand>
        <name>2-oxoglutarate</name>
        <dbReference type="ChEBI" id="CHEBI:16810"/>
    </ligand>
</feature>
<dbReference type="EMBL" id="BSNX01000055">
    <property type="protein sequence ID" value="GLQ74190.1"/>
    <property type="molecule type" value="Genomic_DNA"/>
</dbReference>
<dbReference type="PROSITE" id="PS51471">
    <property type="entry name" value="FE2OG_OXY"/>
    <property type="match status" value="1"/>
</dbReference>
<evidence type="ECO:0000256" key="4">
    <source>
        <dbReference type="ARBA" id="ARBA00022842"/>
    </source>
</evidence>
<dbReference type="GO" id="GO:0051747">
    <property type="term" value="F:cytosine C-5 DNA demethylase activity"/>
    <property type="evidence" value="ECO:0007669"/>
    <property type="project" value="TreeGrafter"/>
</dbReference>
<keyword evidence="6" id="KW-0560">Oxidoreductase</keyword>
<keyword evidence="7" id="KW-0408">Iron</keyword>
<protein>
    <submittedName>
        <fullName evidence="11">Alkylated DNA repair protein</fullName>
    </submittedName>
</protein>
<feature type="binding site" evidence="9">
    <location>
        <position position="191"/>
    </location>
    <ligand>
        <name>2-oxoglutarate</name>
        <dbReference type="ChEBI" id="CHEBI:16810"/>
    </ligand>
</feature>
<dbReference type="RefSeq" id="WP_126608604.1">
    <property type="nucleotide sequence ID" value="NZ_AP025145.1"/>
</dbReference>
<keyword evidence="5" id="KW-0223">Dioxygenase</keyword>
<feature type="binding site" evidence="9">
    <location>
        <position position="112"/>
    </location>
    <ligand>
        <name>2-oxoglutarate</name>
        <dbReference type="ChEBI" id="CHEBI:16810"/>
    </ligand>
</feature>
<evidence type="ECO:0000313" key="11">
    <source>
        <dbReference type="EMBL" id="GLQ74190.1"/>
    </source>
</evidence>
<dbReference type="InterPro" id="IPR037151">
    <property type="entry name" value="AlkB-like_sf"/>
</dbReference>
<reference evidence="12" key="1">
    <citation type="journal article" date="2019" name="Int. J. Syst. Evol. Microbiol.">
        <title>The Global Catalogue of Microorganisms (GCM) 10K type strain sequencing project: providing services to taxonomists for standard genome sequencing and annotation.</title>
        <authorList>
            <consortium name="The Broad Institute Genomics Platform"/>
            <consortium name="The Broad Institute Genome Sequencing Center for Infectious Disease"/>
            <person name="Wu L."/>
            <person name="Ma J."/>
        </authorList>
    </citation>
    <scope>NUCLEOTIDE SEQUENCE [LARGE SCALE GENOMIC DNA]</scope>
    <source>
        <strain evidence="12">NBRC 15640</strain>
    </source>
</reference>
<evidence type="ECO:0000256" key="5">
    <source>
        <dbReference type="ARBA" id="ARBA00022964"/>
    </source>
</evidence>
<dbReference type="Gene3D" id="2.60.120.590">
    <property type="entry name" value="Alpha-ketoglutarate-dependent dioxygenase AlkB-like"/>
    <property type="match status" value="1"/>
</dbReference>
<dbReference type="InterPro" id="IPR032852">
    <property type="entry name" value="ALKBH2"/>
</dbReference>
<comment type="caution">
    <text evidence="11">The sequence shown here is derived from an EMBL/GenBank/DDBJ whole genome shotgun (WGS) entry which is preliminary data.</text>
</comment>
<feature type="domain" description="Fe2OG dioxygenase" evidence="10">
    <location>
        <begin position="103"/>
        <end position="200"/>
    </location>
</feature>
<comment type="cofactor">
    <cofactor evidence="1">
        <name>Fe(2+)</name>
        <dbReference type="ChEBI" id="CHEBI:29033"/>
    </cofactor>
</comment>
<evidence type="ECO:0000256" key="7">
    <source>
        <dbReference type="ARBA" id="ARBA00023004"/>
    </source>
</evidence>
<evidence type="ECO:0000256" key="8">
    <source>
        <dbReference type="ARBA" id="ARBA00023204"/>
    </source>
</evidence>
<dbReference type="PANTHER" id="PTHR31573">
    <property type="entry name" value="ALPHA-KETOGLUTARATE-DEPENDENT DIOXYGENASE ALKB HOMOLOG 2"/>
    <property type="match status" value="1"/>
</dbReference>
<accession>A0AAV5NTZ7</accession>
<evidence type="ECO:0000256" key="6">
    <source>
        <dbReference type="ARBA" id="ARBA00023002"/>
    </source>
</evidence>
<feature type="binding site" evidence="9">
    <location>
        <begin position="55"/>
        <end position="57"/>
    </location>
    <ligand>
        <name>substrate</name>
    </ligand>
</feature>
<feature type="binding site" evidence="9">
    <location>
        <position position="179"/>
    </location>
    <ligand>
        <name>2-oxoglutarate</name>
        <dbReference type="ChEBI" id="CHEBI:16810"/>
    </ligand>
</feature>
<dbReference type="GO" id="GO:0035516">
    <property type="term" value="F:broad specificity oxidative DNA demethylase activity"/>
    <property type="evidence" value="ECO:0007669"/>
    <property type="project" value="TreeGrafter"/>
</dbReference>
<dbReference type="SUPFAM" id="SSF51197">
    <property type="entry name" value="Clavaminate synthase-like"/>
    <property type="match status" value="1"/>
</dbReference>
<feature type="binding site" evidence="9">
    <location>
        <position position="195"/>
    </location>
    <ligand>
        <name>2-oxoglutarate</name>
        <dbReference type="ChEBI" id="CHEBI:16810"/>
    </ligand>
</feature>
<evidence type="ECO:0000256" key="2">
    <source>
        <dbReference type="ARBA" id="ARBA00022723"/>
    </source>
</evidence>
<evidence type="ECO:0000313" key="12">
    <source>
        <dbReference type="Proteomes" id="UP001156690"/>
    </source>
</evidence>
<dbReference type="InterPro" id="IPR005123">
    <property type="entry name" value="Oxoglu/Fe-dep_dioxygenase_dom"/>
</dbReference>
<dbReference type="Proteomes" id="UP001156690">
    <property type="component" value="Unassembled WGS sequence"/>
</dbReference>
<gene>
    <name evidence="11" type="ORF">GCM10007932_35510</name>
</gene>
<keyword evidence="8" id="KW-0234">DNA repair</keyword>
<dbReference type="FunFam" id="2.60.120.590:FF:000004">
    <property type="entry name" value="DNA oxidative demethylase ALKBH2"/>
    <property type="match status" value="1"/>
</dbReference>
<proteinExistence type="predicted"/>
<dbReference type="GO" id="GO:0006307">
    <property type="term" value="P:DNA alkylation repair"/>
    <property type="evidence" value="ECO:0007669"/>
    <property type="project" value="TreeGrafter"/>
</dbReference>